<dbReference type="InterPro" id="IPR006665">
    <property type="entry name" value="OmpA-like"/>
</dbReference>
<dbReference type="NCBIfam" id="NF005444">
    <property type="entry name" value="PRK07033.1"/>
    <property type="match status" value="1"/>
</dbReference>
<protein>
    <submittedName>
        <fullName evidence="5">Type VI secretion system protein ImpK</fullName>
    </submittedName>
</protein>
<evidence type="ECO:0000259" key="4">
    <source>
        <dbReference type="PROSITE" id="PS51123"/>
    </source>
</evidence>
<organism evidence="5 6">
    <name type="scientific">Panacagrimonas perspica</name>
    <dbReference type="NCBI Taxonomy" id="381431"/>
    <lineage>
        <taxon>Bacteria</taxon>
        <taxon>Pseudomonadati</taxon>
        <taxon>Pseudomonadota</taxon>
        <taxon>Gammaproteobacteria</taxon>
        <taxon>Nevskiales</taxon>
        <taxon>Nevskiaceae</taxon>
        <taxon>Panacagrimonas</taxon>
    </lineage>
</organism>
<dbReference type="CDD" id="cd07185">
    <property type="entry name" value="OmpA_C-like"/>
    <property type="match status" value="1"/>
</dbReference>
<name>A0A4R7PAT7_9GAMM</name>
<evidence type="ECO:0000256" key="2">
    <source>
        <dbReference type="SAM" id="MobiDB-lite"/>
    </source>
</evidence>
<dbReference type="NCBIfam" id="TIGR03349">
    <property type="entry name" value="IV_VI_DotU"/>
    <property type="match status" value="1"/>
</dbReference>
<dbReference type="AlphaFoldDB" id="A0A4R7PAT7"/>
<keyword evidence="6" id="KW-1185">Reference proteome</keyword>
<dbReference type="GO" id="GO:0016020">
    <property type="term" value="C:membrane"/>
    <property type="evidence" value="ECO:0007669"/>
    <property type="project" value="UniProtKB-UniRule"/>
</dbReference>
<gene>
    <name evidence="5" type="ORF">DFR24_0523</name>
</gene>
<dbReference type="InterPro" id="IPR017732">
    <property type="entry name" value="T4/T6SS_DotU"/>
</dbReference>
<evidence type="ECO:0000256" key="3">
    <source>
        <dbReference type="SAM" id="Phobius"/>
    </source>
</evidence>
<evidence type="ECO:0000313" key="6">
    <source>
        <dbReference type="Proteomes" id="UP000295341"/>
    </source>
</evidence>
<dbReference type="InterPro" id="IPR017733">
    <property type="entry name" value="OmpA-like_dom_proteobacteria"/>
</dbReference>
<feature type="region of interest" description="Disordered" evidence="2">
    <location>
        <begin position="1"/>
        <end position="65"/>
    </location>
</feature>
<dbReference type="Proteomes" id="UP000295341">
    <property type="component" value="Unassembled WGS sequence"/>
</dbReference>
<dbReference type="Gene3D" id="3.30.1330.60">
    <property type="entry name" value="OmpA-like domain"/>
    <property type="match status" value="1"/>
</dbReference>
<feature type="region of interest" description="Disordered" evidence="2">
    <location>
        <begin position="406"/>
        <end position="436"/>
    </location>
</feature>
<keyword evidence="1 3" id="KW-0472">Membrane</keyword>
<evidence type="ECO:0000313" key="5">
    <source>
        <dbReference type="EMBL" id="TDU31164.1"/>
    </source>
</evidence>
<dbReference type="InterPro" id="IPR036737">
    <property type="entry name" value="OmpA-like_sf"/>
</dbReference>
<comment type="caution">
    <text evidence="5">The sequence shown here is derived from an EMBL/GenBank/DDBJ whole genome shotgun (WGS) entry which is preliminary data.</text>
</comment>
<dbReference type="SUPFAM" id="SSF103088">
    <property type="entry name" value="OmpA-like"/>
    <property type="match status" value="1"/>
</dbReference>
<proteinExistence type="predicted"/>
<dbReference type="EMBL" id="SOBT01000008">
    <property type="protein sequence ID" value="TDU31164.1"/>
    <property type="molecule type" value="Genomic_DNA"/>
</dbReference>
<dbReference type="NCBIfam" id="NF038228">
    <property type="entry name" value="IcmH_DotU_IVB"/>
    <property type="match status" value="1"/>
</dbReference>
<feature type="domain" description="OmpA-like" evidence="4">
    <location>
        <begin position="325"/>
        <end position="443"/>
    </location>
</feature>
<dbReference type="PANTHER" id="PTHR38033">
    <property type="entry name" value="MEMBRANE PROTEIN-RELATED"/>
    <property type="match status" value="1"/>
</dbReference>
<dbReference type="InterPro" id="IPR038522">
    <property type="entry name" value="T4/T6SS_DotU_sf"/>
</dbReference>
<accession>A0A4R7PAT7</accession>
<reference evidence="5 6" key="1">
    <citation type="submission" date="2019-03" db="EMBL/GenBank/DDBJ databases">
        <title>Genomic Encyclopedia of Type Strains, Phase IV (KMG-IV): sequencing the most valuable type-strain genomes for metagenomic binning, comparative biology and taxonomic classification.</title>
        <authorList>
            <person name="Goeker M."/>
        </authorList>
    </citation>
    <scope>NUCLEOTIDE SEQUENCE [LARGE SCALE GENOMIC DNA]</scope>
    <source>
        <strain evidence="5 6">DSM 26377</strain>
    </source>
</reference>
<feature type="transmembrane region" description="Helical" evidence="3">
    <location>
        <begin position="246"/>
        <end position="266"/>
    </location>
</feature>
<keyword evidence="3" id="KW-1133">Transmembrane helix</keyword>
<dbReference type="RefSeq" id="WP_210772559.1">
    <property type="nucleotide sequence ID" value="NZ_MWIN01000022.1"/>
</dbReference>
<dbReference type="PANTHER" id="PTHR38033:SF1">
    <property type="entry name" value="DOTU FAMILY TYPE IV_VI SECRETION SYSTEM PROTEIN"/>
    <property type="match status" value="1"/>
</dbReference>
<dbReference type="Gene3D" id="1.25.40.590">
    <property type="entry name" value="Type IV / VI secretion system, DotU"/>
    <property type="match status" value="1"/>
</dbReference>
<dbReference type="NCBIfam" id="TIGR03350">
    <property type="entry name" value="type_VI_ompA"/>
    <property type="match status" value="1"/>
</dbReference>
<dbReference type="Pfam" id="PF00691">
    <property type="entry name" value="OmpA"/>
    <property type="match status" value="1"/>
</dbReference>
<dbReference type="PROSITE" id="PS51123">
    <property type="entry name" value="OMPA_2"/>
    <property type="match status" value="1"/>
</dbReference>
<keyword evidence="3" id="KW-0812">Transmembrane</keyword>
<evidence type="ECO:0000256" key="1">
    <source>
        <dbReference type="PROSITE-ProRule" id="PRU00473"/>
    </source>
</evidence>
<sequence length="443" mass="48223">MAIDPDDPFAPRADDRTVMVPTPRRAQSKPADAPPPPPRPAQQHAAPRAPQPAPSLDHLPDTVGANPLVSAATPLLDLIPQLRVATQADSSQVKARLVDGIRAFETSARRAQIPSEQVVAARYVLCTFVDETAANTPWGGSGQWSAQSLLVTFHNEAWGGEKTFQLLAKLAENPKQNRDLLELLEICLSLGFQGRFRVLDNGQAQLLQVRERLFEMLRRERGEPERELSPHWKGAQLPRNKVLDAIPVWVVVAATALILTIAFVAFSSILNRKSDPVFAGIRGIQAPQAEQRAAPPVPSKPVPPRLRTLLASDITAGLVDVGDYADRSVVTIRSDGFFAPASNSIPDKMLPLLERIGDAIAKVPGKVLIIGHSDNQPIRSVRFPSNWHLSTARAESVAQHLSNRVPAGRIRSEGRADSEPVAPNDTPANRAKNRRVDVQVLVN</sequence>
<dbReference type="Pfam" id="PF09850">
    <property type="entry name" value="DotU"/>
    <property type="match status" value="1"/>
</dbReference>